<evidence type="ECO:0000256" key="1">
    <source>
        <dbReference type="SAM" id="MobiDB-lite"/>
    </source>
</evidence>
<gene>
    <name evidence="3" type="ORF">LCGC14_0725010</name>
</gene>
<organism evidence="3">
    <name type="scientific">marine sediment metagenome</name>
    <dbReference type="NCBI Taxonomy" id="412755"/>
    <lineage>
        <taxon>unclassified sequences</taxon>
        <taxon>metagenomes</taxon>
        <taxon>ecological metagenomes</taxon>
    </lineage>
</organism>
<reference evidence="3" key="1">
    <citation type="journal article" date="2015" name="Nature">
        <title>Complex archaea that bridge the gap between prokaryotes and eukaryotes.</title>
        <authorList>
            <person name="Spang A."/>
            <person name="Saw J.H."/>
            <person name="Jorgensen S.L."/>
            <person name="Zaremba-Niedzwiedzka K."/>
            <person name="Martijn J."/>
            <person name="Lind A.E."/>
            <person name="van Eijk R."/>
            <person name="Schleper C."/>
            <person name="Guy L."/>
            <person name="Ettema T.J."/>
        </authorList>
    </citation>
    <scope>NUCLEOTIDE SEQUENCE</scope>
</reference>
<evidence type="ECO:0000259" key="2">
    <source>
        <dbReference type="Pfam" id="PF01935"/>
    </source>
</evidence>
<feature type="domain" description="Helicase HerA central" evidence="2">
    <location>
        <begin position="16"/>
        <end position="58"/>
    </location>
</feature>
<dbReference type="PANTHER" id="PTHR42957:SF1">
    <property type="entry name" value="HELICASE MJ1565-RELATED"/>
    <property type="match status" value="1"/>
</dbReference>
<dbReference type="AlphaFoldDB" id="A0A0F9QW86"/>
<dbReference type="Pfam" id="PF01935">
    <property type="entry name" value="DUF87"/>
    <property type="match status" value="1"/>
</dbReference>
<sequence>MTRGIRIAKGLTLPLEAVTQTFGLLAVRGGGKSNTAAVMAEGMYEAGLPFVVIDPEGSWWGLRSAADGKGPGLPIPIFGGDRGDVPLEETAGQMIAELIAKERLSCVLDVSEFSEGGKRRFLTDFAVNILKRNKDPLHLILEEADDYIPQKPMRESARLLRAWQNVVRRGRKKGLGVTMITQRSAVINKDVLTQIETLIVHRITSPQDRKAIEGWVVYHGQKQEILASLSGLKPGEAWVWSPWMEITDQFQIYRRKTFDSAATPTGAKRRRRPATLADIDLGAIKEQMAETIERVKETDPKELKRRIKDLERELHSQKQLTKAPTPAPEPQLVEVPMLTAEERALLVEVGERLVEVGGVVEASVNELRASNDGLGGLIGSVLNRQKAHVPPRPQYQPKPRREDAPQATISTPPRSEPAESDGGYRPRAGARRMLEVLARRYPLTTTRSQLRLMAKLRKSGTSETYYRELLGNGLIQEDSEGWVLITDSGLGILGLSSPLAPMTKEENIESFRGIFRAGARRMLDILIEIHPQGISREELFERAELTNSGTSNTYLRDLARNGAAEVNGNMVCMGEALFL</sequence>
<dbReference type="InterPro" id="IPR027417">
    <property type="entry name" value="P-loop_NTPase"/>
</dbReference>
<dbReference type="SUPFAM" id="SSF52540">
    <property type="entry name" value="P-loop containing nucleoside triphosphate hydrolases"/>
    <property type="match status" value="1"/>
</dbReference>
<dbReference type="PANTHER" id="PTHR42957">
    <property type="entry name" value="HELICASE MJ1565-RELATED"/>
    <property type="match status" value="1"/>
</dbReference>
<feature type="region of interest" description="Disordered" evidence="1">
    <location>
        <begin position="383"/>
        <end position="427"/>
    </location>
</feature>
<proteinExistence type="predicted"/>
<protein>
    <recommendedName>
        <fullName evidence="2">Helicase HerA central domain-containing protein</fullName>
    </recommendedName>
</protein>
<name>A0A0F9QW86_9ZZZZ</name>
<comment type="caution">
    <text evidence="3">The sequence shown here is derived from an EMBL/GenBank/DDBJ whole genome shotgun (WGS) entry which is preliminary data.</text>
</comment>
<dbReference type="Gene3D" id="3.40.50.300">
    <property type="entry name" value="P-loop containing nucleotide triphosphate hydrolases"/>
    <property type="match status" value="1"/>
</dbReference>
<dbReference type="InterPro" id="IPR002789">
    <property type="entry name" value="HerA_central"/>
</dbReference>
<dbReference type="EMBL" id="LAZR01001658">
    <property type="protein sequence ID" value="KKN41252.1"/>
    <property type="molecule type" value="Genomic_DNA"/>
</dbReference>
<dbReference type="InterPro" id="IPR008571">
    <property type="entry name" value="HerA-like"/>
</dbReference>
<accession>A0A0F9QW86</accession>
<evidence type="ECO:0000313" key="3">
    <source>
        <dbReference type="EMBL" id="KKN41252.1"/>
    </source>
</evidence>